<proteinExistence type="inferred from homology"/>
<dbReference type="OrthoDB" id="10265409at2759"/>
<protein>
    <recommendedName>
        <fullName evidence="2">UDENN domain-containing protein</fullName>
    </recommendedName>
</protein>
<dbReference type="PANTHER" id="PTHR13677">
    <property type="entry name" value="LD41638P"/>
    <property type="match status" value="1"/>
</dbReference>
<organism evidence="3 4">
    <name type="scientific">Aplosporella prunicola CBS 121167</name>
    <dbReference type="NCBI Taxonomy" id="1176127"/>
    <lineage>
        <taxon>Eukaryota</taxon>
        <taxon>Fungi</taxon>
        <taxon>Dikarya</taxon>
        <taxon>Ascomycota</taxon>
        <taxon>Pezizomycotina</taxon>
        <taxon>Dothideomycetes</taxon>
        <taxon>Dothideomycetes incertae sedis</taxon>
        <taxon>Botryosphaeriales</taxon>
        <taxon>Aplosporellaceae</taxon>
        <taxon>Aplosporella</taxon>
    </lineage>
</organism>
<feature type="domain" description="UDENN" evidence="2">
    <location>
        <begin position="30"/>
        <end position="501"/>
    </location>
</feature>
<name>A0A6A6BTY1_9PEZI</name>
<evidence type="ECO:0000313" key="3">
    <source>
        <dbReference type="EMBL" id="KAF2147450.1"/>
    </source>
</evidence>
<comment type="similarity">
    <text evidence="1">Belongs to the DENND6 family.</text>
</comment>
<dbReference type="Proteomes" id="UP000799438">
    <property type="component" value="Unassembled WGS sequence"/>
</dbReference>
<dbReference type="PROSITE" id="PS50211">
    <property type="entry name" value="DENN"/>
    <property type="match status" value="1"/>
</dbReference>
<dbReference type="RefSeq" id="XP_033403158.1">
    <property type="nucleotide sequence ID" value="XM_033536290.1"/>
</dbReference>
<dbReference type="EMBL" id="ML995474">
    <property type="protein sequence ID" value="KAF2147450.1"/>
    <property type="molecule type" value="Genomic_DNA"/>
</dbReference>
<evidence type="ECO:0000313" key="4">
    <source>
        <dbReference type="Proteomes" id="UP000799438"/>
    </source>
</evidence>
<evidence type="ECO:0000259" key="2">
    <source>
        <dbReference type="PROSITE" id="PS50211"/>
    </source>
</evidence>
<dbReference type="GO" id="GO:0055037">
    <property type="term" value="C:recycling endosome"/>
    <property type="evidence" value="ECO:0007669"/>
    <property type="project" value="TreeGrafter"/>
</dbReference>
<keyword evidence="4" id="KW-1185">Reference proteome</keyword>
<evidence type="ECO:0000256" key="1">
    <source>
        <dbReference type="ARBA" id="ARBA00007159"/>
    </source>
</evidence>
<dbReference type="GO" id="GO:0005085">
    <property type="term" value="F:guanyl-nucleotide exchange factor activity"/>
    <property type="evidence" value="ECO:0007669"/>
    <property type="project" value="InterPro"/>
</dbReference>
<dbReference type="InterPro" id="IPR037516">
    <property type="entry name" value="Tripartite_DENN"/>
</dbReference>
<dbReference type="InterPro" id="IPR024224">
    <property type="entry name" value="DENND6"/>
</dbReference>
<sequence length="511" mass="56891">MEKLKHILHHHKRRSESRPFSVTAFRHWVVAFVICDFNVDVGPEVVFVYPPDTPFSQADLSAICFNSFPEQHNAETLQGLSFQFTIRNRSPDILLSSPCSPYGSPSNLFGNCVFRQEFDQTTKRSFNQKSLVLISNHNFPAFYMRMLHQMALTGISLDPNIFEAACSQIAAWPPPSIGRHELPFMGSLLAVEIAPHLAFPLQGLISSPSDRSNSNSGPIYAYQPVTSWEGLMPFLTSLSDLYVAYEKMLLCENVVVIAKSPQICSEVVSALVDLIKPIPYAGDIKPYLTMQSEFCAAGLNGGTSRHFIVGITNPFLLKRIVTAAENSGSTRPYVVYLHSADVPVPVKHRRSTSQHVPPGFEIPGGIDTKQDAKKYIKADRAFLDELDNMMRSGRTNMDTIGPLVRRHFAELTAQFLSPLIRYLATSMSQTVISPGGNLQYANFSEPDFLQSLAKHGTSVKFRGQGPLQRHRARDALYVDFCRSPNFYSHLEMKLSLEKEASAGLLNGPSKS</sequence>
<gene>
    <name evidence="3" type="ORF">K452DRAFT_217484</name>
</gene>
<dbReference type="GeneID" id="54293786"/>
<dbReference type="AlphaFoldDB" id="A0A6A6BTY1"/>
<dbReference type="PANTHER" id="PTHR13677:SF0">
    <property type="entry name" value="LD41638P"/>
    <property type="match status" value="1"/>
</dbReference>
<reference evidence="3" key="1">
    <citation type="journal article" date="2020" name="Stud. Mycol.">
        <title>101 Dothideomycetes genomes: a test case for predicting lifestyles and emergence of pathogens.</title>
        <authorList>
            <person name="Haridas S."/>
            <person name="Albert R."/>
            <person name="Binder M."/>
            <person name="Bloem J."/>
            <person name="Labutti K."/>
            <person name="Salamov A."/>
            <person name="Andreopoulos B."/>
            <person name="Baker S."/>
            <person name="Barry K."/>
            <person name="Bills G."/>
            <person name="Bluhm B."/>
            <person name="Cannon C."/>
            <person name="Castanera R."/>
            <person name="Culley D."/>
            <person name="Daum C."/>
            <person name="Ezra D."/>
            <person name="Gonzalez J."/>
            <person name="Henrissat B."/>
            <person name="Kuo A."/>
            <person name="Liang C."/>
            <person name="Lipzen A."/>
            <person name="Lutzoni F."/>
            <person name="Magnuson J."/>
            <person name="Mondo S."/>
            <person name="Nolan M."/>
            <person name="Ohm R."/>
            <person name="Pangilinan J."/>
            <person name="Park H.-J."/>
            <person name="Ramirez L."/>
            <person name="Alfaro M."/>
            <person name="Sun H."/>
            <person name="Tritt A."/>
            <person name="Yoshinaga Y."/>
            <person name="Zwiers L.-H."/>
            <person name="Turgeon B."/>
            <person name="Goodwin S."/>
            <person name="Spatafora J."/>
            <person name="Crous P."/>
            <person name="Grigoriev I."/>
        </authorList>
    </citation>
    <scope>NUCLEOTIDE SEQUENCE</scope>
    <source>
        <strain evidence="3">CBS 121167</strain>
    </source>
</reference>
<accession>A0A6A6BTY1</accession>